<dbReference type="SUPFAM" id="SSF158230">
    <property type="entry name" value="PRP4-like"/>
    <property type="match status" value="1"/>
</dbReference>
<dbReference type="Proteomes" id="UP001530293">
    <property type="component" value="Unassembled WGS sequence"/>
</dbReference>
<feature type="compositionally biased region" description="Acidic residues" evidence="8">
    <location>
        <begin position="46"/>
        <end position="56"/>
    </location>
</feature>
<dbReference type="AlphaFoldDB" id="A0ABD3M4L2"/>
<comment type="similarity">
    <text evidence="2">Belongs to the PRP18 family.</text>
</comment>
<feature type="region of interest" description="Disordered" evidence="8">
    <location>
        <begin position="76"/>
        <end position="123"/>
    </location>
</feature>
<evidence type="ECO:0000256" key="7">
    <source>
        <dbReference type="ARBA" id="ARBA00023242"/>
    </source>
</evidence>
<dbReference type="InterPro" id="IPR036285">
    <property type="entry name" value="PRP4-like_sf"/>
</dbReference>
<feature type="compositionally biased region" description="Low complexity" evidence="8">
    <location>
        <begin position="208"/>
        <end position="232"/>
    </location>
</feature>
<accession>A0ABD3M4L2</accession>
<feature type="compositionally biased region" description="Low complexity" evidence="8">
    <location>
        <begin position="80"/>
        <end position="99"/>
    </location>
</feature>
<dbReference type="Pfam" id="PF02840">
    <property type="entry name" value="Prp18"/>
    <property type="match status" value="1"/>
</dbReference>
<dbReference type="EMBL" id="JALLBG020000215">
    <property type="protein sequence ID" value="KAL3758956.1"/>
    <property type="molecule type" value="Genomic_DNA"/>
</dbReference>
<keyword evidence="6" id="KW-0508">mRNA splicing</keyword>
<evidence type="ECO:0000259" key="9">
    <source>
        <dbReference type="Pfam" id="PF02840"/>
    </source>
</evidence>
<dbReference type="PANTHER" id="PTHR13007:SF19">
    <property type="entry name" value="PRE-MRNA-SPLICING FACTOR 18"/>
    <property type="match status" value="1"/>
</dbReference>
<evidence type="ECO:0000256" key="2">
    <source>
        <dbReference type="ARBA" id="ARBA00008137"/>
    </source>
</evidence>
<reference evidence="10 11" key="1">
    <citation type="submission" date="2024-10" db="EMBL/GenBank/DDBJ databases">
        <title>Updated reference genomes for cyclostephanoid diatoms.</title>
        <authorList>
            <person name="Roberts W.R."/>
            <person name="Alverson A.J."/>
        </authorList>
    </citation>
    <scope>NUCLEOTIDE SEQUENCE [LARGE SCALE GENOMIC DNA]</scope>
    <source>
        <strain evidence="10 11">AJA232-27</strain>
    </source>
</reference>
<evidence type="ECO:0000256" key="1">
    <source>
        <dbReference type="ARBA" id="ARBA00004123"/>
    </source>
</evidence>
<keyword evidence="5" id="KW-0747">Spliceosome</keyword>
<gene>
    <name evidence="10" type="ORF">ACHAWU_003027</name>
</gene>
<dbReference type="SUPFAM" id="SSF47938">
    <property type="entry name" value="Functional domain of the splicing factor Prp18"/>
    <property type="match status" value="1"/>
</dbReference>
<feature type="compositionally biased region" description="Basic and acidic residues" evidence="8">
    <location>
        <begin position="197"/>
        <end position="206"/>
    </location>
</feature>
<proteinExistence type="inferred from homology"/>
<dbReference type="InterPro" id="IPR004098">
    <property type="entry name" value="Prp18"/>
</dbReference>
<protein>
    <recommendedName>
        <fullName evidence="3">Pre-mRNA-splicing factor 18</fullName>
    </recommendedName>
</protein>
<name>A0ABD3M4L2_9STRA</name>
<evidence type="ECO:0000256" key="8">
    <source>
        <dbReference type="SAM" id="MobiDB-lite"/>
    </source>
</evidence>
<dbReference type="GO" id="GO:0006397">
    <property type="term" value="P:mRNA processing"/>
    <property type="evidence" value="ECO:0007669"/>
    <property type="project" value="UniProtKB-KW"/>
</dbReference>
<keyword evidence="4" id="KW-0507">mRNA processing</keyword>
<evidence type="ECO:0000313" key="11">
    <source>
        <dbReference type="Proteomes" id="UP001530293"/>
    </source>
</evidence>
<evidence type="ECO:0000256" key="4">
    <source>
        <dbReference type="ARBA" id="ARBA00022664"/>
    </source>
</evidence>
<feature type="compositionally biased region" description="Basic and acidic residues" evidence="8">
    <location>
        <begin position="1"/>
        <end position="32"/>
    </location>
</feature>
<feature type="domain" description="Prp18" evidence="9">
    <location>
        <begin position="245"/>
        <end position="385"/>
    </location>
</feature>
<evidence type="ECO:0000313" key="10">
    <source>
        <dbReference type="EMBL" id="KAL3758956.1"/>
    </source>
</evidence>
<dbReference type="GO" id="GO:0008380">
    <property type="term" value="P:RNA splicing"/>
    <property type="evidence" value="ECO:0007669"/>
    <property type="project" value="UniProtKB-KW"/>
</dbReference>
<sequence>MDLRRYLTVAERRRIEEEEEAARAEEAEQQRRNKEKSKRRKRLVSDEDGEKEEEDLTTLLTKKYDLSSERKLKSVVEGVASSSTSTTGASASAAKMSSSHNARGENNDDANNNGGGSSSCGEDISDSLKRLSADEITNTLRRFGLPIRLFGELDDLARLQRLSIAMQGREAAMLGESERDEFLLDSANRTRNVFLEKDNHHDDDNGKVSSNSAAAAASTPTTTTTAVMSPSTQDDINDAPKRIYRYFKSLIRQWEDDLAQRPETIRKSAAGKNETKTLKQCKDYIRPLFQMCKRREVEDGLQAHLIKIVNYCEMGEFVKAHDAYMDVAIGRAAWPIGVTMVGIHARSGRAKIESSNVAHVMNSELNRKFLTSVKRLMSYAQRKRPDVDPSKKVMNV</sequence>
<feature type="region of interest" description="Disordered" evidence="8">
    <location>
        <begin position="1"/>
        <end position="62"/>
    </location>
</feature>
<keyword evidence="11" id="KW-1185">Reference proteome</keyword>
<organism evidence="10 11">
    <name type="scientific">Discostella pseudostelligera</name>
    <dbReference type="NCBI Taxonomy" id="259834"/>
    <lineage>
        <taxon>Eukaryota</taxon>
        <taxon>Sar</taxon>
        <taxon>Stramenopiles</taxon>
        <taxon>Ochrophyta</taxon>
        <taxon>Bacillariophyta</taxon>
        <taxon>Coscinodiscophyceae</taxon>
        <taxon>Thalassiosirophycidae</taxon>
        <taxon>Stephanodiscales</taxon>
        <taxon>Stephanodiscaceae</taxon>
        <taxon>Discostella</taxon>
    </lineage>
</organism>
<dbReference type="Gene3D" id="4.10.280.110">
    <property type="entry name" value="Pre-mRNA processing factor 4 domain"/>
    <property type="match status" value="1"/>
</dbReference>
<feature type="compositionally biased region" description="Basic residues" evidence="8">
    <location>
        <begin position="33"/>
        <end position="42"/>
    </location>
</feature>
<comment type="caution">
    <text evidence="10">The sequence shown here is derived from an EMBL/GenBank/DDBJ whole genome shotgun (WGS) entry which is preliminary data.</text>
</comment>
<evidence type="ECO:0000256" key="3">
    <source>
        <dbReference type="ARBA" id="ARBA00018242"/>
    </source>
</evidence>
<dbReference type="PANTHER" id="PTHR13007">
    <property type="entry name" value="PRE-MRNA SPLICING FACTOR-RELATED"/>
    <property type="match status" value="1"/>
</dbReference>
<feature type="region of interest" description="Disordered" evidence="8">
    <location>
        <begin position="197"/>
        <end position="234"/>
    </location>
</feature>
<evidence type="ECO:0000256" key="6">
    <source>
        <dbReference type="ARBA" id="ARBA00023187"/>
    </source>
</evidence>
<dbReference type="GO" id="GO:0005681">
    <property type="term" value="C:spliceosomal complex"/>
    <property type="evidence" value="ECO:0007669"/>
    <property type="project" value="UniProtKB-KW"/>
</dbReference>
<keyword evidence="7" id="KW-0539">Nucleus</keyword>
<dbReference type="Gene3D" id="1.20.940.10">
    <property type="entry name" value="Functional domain of the splicing factor Prp18"/>
    <property type="match status" value="1"/>
</dbReference>
<evidence type="ECO:0000256" key="5">
    <source>
        <dbReference type="ARBA" id="ARBA00022728"/>
    </source>
</evidence>
<dbReference type="InterPro" id="IPR039979">
    <property type="entry name" value="PRPF18"/>
</dbReference>
<comment type="subcellular location">
    <subcellularLocation>
        <location evidence="1">Nucleus</location>
    </subcellularLocation>
</comment>